<keyword evidence="1" id="KW-1133">Transmembrane helix</keyword>
<keyword evidence="1" id="KW-0472">Membrane</keyword>
<reference evidence="2 3" key="1">
    <citation type="submission" date="2017-01" db="EMBL/GenBank/DDBJ databases">
        <authorList>
            <person name="Varghese N."/>
            <person name="Submissions S."/>
        </authorList>
    </citation>
    <scope>NUCLEOTIDE SEQUENCE [LARGE SCALE GENOMIC DNA]</scope>
    <source>
        <strain evidence="2 3">DSM 2061</strain>
    </source>
</reference>
<gene>
    <name evidence="2" type="ORF">SAMN05421766_104265</name>
</gene>
<accession>A0ABY1KVI8</accession>
<evidence type="ECO:0000313" key="2">
    <source>
        <dbReference type="EMBL" id="SIS83605.1"/>
    </source>
</evidence>
<feature type="transmembrane region" description="Helical" evidence="1">
    <location>
        <begin position="6"/>
        <end position="22"/>
    </location>
</feature>
<protein>
    <recommendedName>
        <fullName evidence="4">EF-hand domain-containing protein</fullName>
    </recommendedName>
</protein>
<name>A0ABY1KVI8_9FLAO</name>
<comment type="caution">
    <text evidence="2">The sequence shown here is derived from an EMBL/GenBank/DDBJ whole genome shotgun (WGS) entry which is preliminary data.</text>
</comment>
<feature type="transmembrane region" description="Helical" evidence="1">
    <location>
        <begin position="34"/>
        <end position="56"/>
    </location>
</feature>
<dbReference type="InterPro" id="IPR018247">
    <property type="entry name" value="EF_Hand_1_Ca_BS"/>
</dbReference>
<dbReference type="EMBL" id="FTOB01000004">
    <property type="protein sequence ID" value="SIS83605.1"/>
    <property type="molecule type" value="Genomic_DNA"/>
</dbReference>
<evidence type="ECO:0008006" key="4">
    <source>
        <dbReference type="Google" id="ProtNLM"/>
    </source>
</evidence>
<keyword evidence="3" id="KW-1185">Reference proteome</keyword>
<dbReference type="PROSITE" id="PS00018">
    <property type="entry name" value="EF_HAND_1"/>
    <property type="match status" value="1"/>
</dbReference>
<organism evidence="2 3">
    <name type="scientific">Zobellia uliginosa</name>
    <dbReference type="NCBI Taxonomy" id="143224"/>
    <lineage>
        <taxon>Bacteria</taxon>
        <taxon>Pseudomonadati</taxon>
        <taxon>Bacteroidota</taxon>
        <taxon>Flavobacteriia</taxon>
        <taxon>Flavobacteriales</taxon>
        <taxon>Flavobacteriaceae</taxon>
        <taxon>Zobellia</taxon>
    </lineage>
</organism>
<keyword evidence="1" id="KW-0812">Transmembrane</keyword>
<evidence type="ECO:0000256" key="1">
    <source>
        <dbReference type="SAM" id="Phobius"/>
    </source>
</evidence>
<sequence length="133" mass="15500">MNYPSLFGFLISIVAIFVLFFLRGKVKNPYVRSAWRCSLLFFSMYGLILVLVFLRWKYYQMQLDTFDLNSNGTIDLAEYTKDYRNVRDKVLIDTTRNLAFMTGAALSFLLAGLAFILDLINTRFQLKNNPLKI</sequence>
<feature type="transmembrane region" description="Helical" evidence="1">
    <location>
        <begin position="98"/>
        <end position="120"/>
    </location>
</feature>
<proteinExistence type="predicted"/>
<dbReference type="Proteomes" id="UP000185728">
    <property type="component" value="Unassembled WGS sequence"/>
</dbReference>
<dbReference type="RefSeq" id="WP_076455810.1">
    <property type="nucleotide sequence ID" value="NZ_FTOB01000004.1"/>
</dbReference>
<evidence type="ECO:0000313" key="3">
    <source>
        <dbReference type="Proteomes" id="UP000185728"/>
    </source>
</evidence>